<evidence type="ECO:0000313" key="5">
    <source>
        <dbReference type="Proteomes" id="UP000830542"/>
    </source>
</evidence>
<accession>A0AAV3SKW3</accession>
<dbReference type="GeneID" id="71760558"/>
<organism evidence="3 6">
    <name type="scientific">Halococcus dombrowskii</name>
    <dbReference type="NCBI Taxonomy" id="179637"/>
    <lineage>
        <taxon>Archaea</taxon>
        <taxon>Methanobacteriati</taxon>
        <taxon>Methanobacteriota</taxon>
        <taxon>Stenosarchaea group</taxon>
        <taxon>Halobacteria</taxon>
        <taxon>Halobacteriales</taxon>
        <taxon>Halococcaceae</taxon>
        <taxon>Halococcus</taxon>
    </lineage>
</organism>
<keyword evidence="2" id="KW-0472">Membrane</keyword>
<evidence type="ECO:0000256" key="2">
    <source>
        <dbReference type="SAM" id="Phobius"/>
    </source>
</evidence>
<evidence type="ECO:0000256" key="1">
    <source>
        <dbReference type="SAM" id="MobiDB-lite"/>
    </source>
</evidence>
<feature type="transmembrane region" description="Helical" evidence="2">
    <location>
        <begin position="210"/>
        <end position="234"/>
    </location>
</feature>
<sequence>MDIDDGTSDRDPDDDRSTAGDRSTADDHTTTDGRSTADDRSTADTTPTADRSTGETRREGGAGETIGRSLDSARDTLAQSGPRSQLTFVIGLFGIVGAGFGLLGVIVLELLAGGSGGGFGGAIIAGLFLISVLIVVLLTGPVMAVISGLRIAERLDEARATYLTSFIATAVGYVVMVLIAAVLIGLVAGGGGGGAEATPTGSTTTNPFDIAGLIVPLVALAIPVGLTGLASAFLTRWNATR</sequence>
<feature type="compositionally biased region" description="Basic and acidic residues" evidence="1">
    <location>
        <begin position="52"/>
        <end position="61"/>
    </location>
</feature>
<name>A0AAV3SKW3_HALDO</name>
<keyword evidence="5" id="KW-1185">Reference proteome</keyword>
<reference evidence="3" key="3">
    <citation type="submission" date="2023-12" db="EMBL/GenBank/DDBJ databases">
        <authorList>
            <person name="Sun Q."/>
            <person name="Inoue M."/>
        </authorList>
    </citation>
    <scope>NUCLEOTIDE SEQUENCE</scope>
    <source>
        <strain evidence="3">JCM 12289</strain>
    </source>
</reference>
<dbReference type="KEGG" id="hdo:MUK72_01880"/>
<keyword evidence="2" id="KW-0812">Transmembrane</keyword>
<reference evidence="3" key="1">
    <citation type="journal article" date="2014" name="Int. J. Syst. Evol. Microbiol.">
        <title>Complete genome sequence of Corynebacterium casei LMG S-19264T (=DSM 44701T), isolated from a smear-ripened cheese.</title>
        <authorList>
            <consortium name="US DOE Joint Genome Institute (JGI-PGF)"/>
            <person name="Walter F."/>
            <person name="Albersmeier A."/>
            <person name="Kalinowski J."/>
            <person name="Ruckert C."/>
        </authorList>
    </citation>
    <scope>NUCLEOTIDE SEQUENCE</scope>
    <source>
        <strain evidence="3">JCM 12289</strain>
    </source>
</reference>
<dbReference type="RefSeq" id="WP_244703268.1">
    <property type="nucleotide sequence ID" value="NZ_BAAADN010000089.1"/>
</dbReference>
<feature type="transmembrane region" description="Helical" evidence="2">
    <location>
        <begin position="119"/>
        <end position="146"/>
    </location>
</feature>
<feature type="transmembrane region" description="Helical" evidence="2">
    <location>
        <begin position="166"/>
        <end position="190"/>
    </location>
</feature>
<dbReference type="Proteomes" id="UP001500962">
    <property type="component" value="Unassembled WGS sequence"/>
</dbReference>
<evidence type="ECO:0000313" key="4">
    <source>
        <dbReference type="EMBL" id="UOO95471.1"/>
    </source>
</evidence>
<feature type="region of interest" description="Disordered" evidence="1">
    <location>
        <begin position="1"/>
        <end position="71"/>
    </location>
</feature>
<evidence type="ECO:0000313" key="3">
    <source>
        <dbReference type="EMBL" id="GAA0477357.1"/>
    </source>
</evidence>
<gene>
    <name evidence="3" type="ORF">GCM10008985_37160</name>
    <name evidence="4" type="ORF">MUK72_01880</name>
</gene>
<dbReference type="EMBL" id="CP095005">
    <property type="protein sequence ID" value="UOO95471.1"/>
    <property type="molecule type" value="Genomic_DNA"/>
</dbReference>
<feature type="transmembrane region" description="Helical" evidence="2">
    <location>
        <begin position="86"/>
        <end position="107"/>
    </location>
</feature>
<dbReference type="Proteomes" id="UP000830542">
    <property type="component" value="Chromosome"/>
</dbReference>
<proteinExistence type="predicted"/>
<protein>
    <submittedName>
        <fullName evidence="3">Uncharacterized protein</fullName>
    </submittedName>
</protein>
<keyword evidence="2" id="KW-1133">Transmembrane helix</keyword>
<dbReference type="AlphaFoldDB" id="A0AAV3SKW3"/>
<dbReference type="EMBL" id="BAAADN010000089">
    <property type="protein sequence ID" value="GAA0477357.1"/>
    <property type="molecule type" value="Genomic_DNA"/>
</dbReference>
<feature type="compositionally biased region" description="Basic and acidic residues" evidence="1">
    <location>
        <begin position="7"/>
        <end position="42"/>
    </location>
</feature>
<evidence type="ECO:0000313" key="6">
    <source>
        <dbReference type="Proteomes" id="UP001500962"/>
    </source>
</evidence>
<reference evidence="4" key="2">
    <citation type="submission" date="2022-04" db="EMBL/GenBank/DDBJ databases">
        <title>Sequencing and genomic assembly of Halococcus dombrowskii.</title>
        <authorList>
            <person name="Lim S.W."/>
            <person name="MacLea K.S."/>
        </authorList>
    </citation>
    <scope>NUCLEOTIDE SEQUENCE</scope>
    <source>
        <strain evidence="4">H4</strain>
    </source>
</reference>